<gene>
    <name evidence="1" type="ORF">LtaPh_3536300</name>
</gene>
<evidence type="ECO:0000313" key="2">
    <source>
        <dbReference type="Proteomes" id="UP000419144"/>
    </source>
</evidence>
<dbReference type="EMBL" id="BLBS01000056">
    <property type="protein sequence ID" value="GET92878.1"/>
    <property type="molecule type" value="Genomic_DNA"/>
</dbReference>
<dbReference type="Proteomes" id="UP000419144">
    <property type="component" value="Unassembled WGS sequence"/>
</dbReference>
<dbReference type="VEuPathDB" id="TriTrypDB:LtaPh_3536300"/>
<comment type="caution">
    <text evidence="1">The sequence shown here is derived from an EMBL/GenBank/DDBJ whole genome shotgun (WGS) entry which is preliminary data.</text>
</comment>
<dbReference type="AlphaFoldDB" id="A0A640KU35"/>
<reference evidence="1" key="1">
    <citation type="submission" date="2019-11" db="EMBL/GenBank/DDBJ databases">
        <title>Leishmania tarentolae CDS.</title>
        <authorList>
            <person name="Goto Y."/>
            <person name="Yamagishi J."/>
        </authorList>
    </citation>
    <scope>NUCLEOTIDE SEQUENCE [LARGE SCALE GENOMIC DNA]</scope>
    <source>
        <strain evidence="1">Parrot Tar II</strain>
    </source>
</reference>
<accession>A0A640KU35</accession>
<keyword evidence="2" id="KW-1185">Reference proteome</keyword>
<sequence length="138" mass="14779">MNKHSMEVLTSTLPLSLERSNIDMFRGEDEEFCSEVGPVRFCGGSQHGTPELASLSGMGPHTTNSASSLGFVHESPFCTLLNAMARNLSDAQPLPLVAEPLFQEYDAAAAPALSRNICGRYGWAALSPHHLTSSSRSA</sequence>
<protein>
    <submittedName>
        <fullName evidence="1">Uncharacterized protein</fullName>
    </submittedName>
</protein>
<evidence type="ECO:0000313" key="1">
    <source>
        <dbReference type="EMBL" id="GET92878.1"/>
    </source>
</evidence>
<name>A0A640KU35_LEITA</name>
<organism evidence="1 2">
    <name type="scientific">Leishmania tarentolae</name>
    <name type="common">Sauroleishmania tarentolae</name>
    <dbReference type="NCBI Taxonomy" id="5689"/>
    <lineage>
        <taxon>Eukaryota</taxon>
        <taxon>Discoba</taxon>
        <taxon>Euglenozoa</taxon>
        <taxon>Kinetoplastea</taxon>
        <taxon>Metakinetoplastina</taxon>
        <taxon>Trypanosomatida</taxon>
        <taxon>Trypanosomatidae</taxon>
        <taxon>Leishmaniinae</taxon>
        <taxon>Leishmania</taxon>
        <taxon>lizard Leishmania</taxon>
    </lineage>
</organism>
<proteinExistence type="predicted"/>